<name>A0ACB8BT50_9AGAM</name>
<organism evidence="1 2">
    <name type="scientific">Leucogyrophana mollusca</name>
    <dbReference type="NCBI Taxonomy" id="85980"/>
    <lineage>
        <taxon>Eukaryota</taxon>
        <taxon>Fungi</taxon>
        <taxon>Dikarya</taxon>
        <taxon>Basidiomycota</taxon>
        <taxon>Agaricomycotina</taxon>
        <taxon>Agaricomycetes</taxon>
        <taxon>Agaricomycetidae</taxon>
        <taxon>Boletales</taxon>
        <taxon>Boletales incertae sedis</taxon>
        <taxon>Leucogyrophana</taxon>
    </lineage>
</organism>
<reference evidence="1" key="1">
    <citation type="journal article" date="2021" name="New Phytol.">
        <title>Evolutionary innovations through gain and loss of genes in the ectomycorrhizal Boletales.</title>
        <authorList>
            <person name="Wu G."/>
            <person name="Miyauchi S."/>
            <person name="Morin E."/>
            <person name="Kuo A."/>
            <person name="Drula E."/>
            <person name="Varga T."/>
            <person name="Kohler A."/>
            <person name="Feng B."/>
            <person name="Cao Y."/>
            <person name="Lipzen A."/>
            <person name="Daum C."/>
            <person name="Hundley H."/>
            <person name="Pangilinan J."/>
            <person name="Johnson J."/>
            <person name="Barry K."/>
            <person name="LaButti K."/>
            <person name="Ng V."/>
            <person name="Ahrendt S."/>
            <person name="Min B."/>
            <person name="Choi I.G."/>
            <person name="Park H."/>
            <person name="Plett J.M."/>
            <person name="Magnuson J."/>
            <person name="Spatafora J.W."/>
            <person name="Nagy L.G."/>
            <person name="Henrissat B."/>
            <person name="Grigoriev I.V."/>
            <person name="Yang Z.L."/>
            <person name="Xu J."/>
            <person name="Martin F.M."/>
        </authorList>
    </citation>
    <scope>NUCLEOTIDE SEQUENCE</scope>
    <source>
        <strain evidence="1">KUC20120723A-06</strain>
    </source>
</reference>
<dbReference type="EMBL" id="MU266345">
    <property type="protein sequence ID" value="KAH7929121.1"/>
    <property type="molecule type" value="Genomic_DNA"/>
</dbReference>
<accession>A0ACB8BT50</accession>
<comment type="caution">
    <text evidence="1">The sequence shown here is derived from an EMBL/GenBank/DDBJ whole genome shotgun (WGS) entry which is preliminary data.</text>
</comment>
<keyword evidence="2" id="KW-1185">Reference proteome</keyword>
<protein>
    <submittedName>
        <fullName evidence="1">Uncharacterized protein</fullName>
    </submittedName>
</protein>
<evidence type="ECO:0000313" key="2">
    <source>
        <dbReference type="Proteomes" id="UP000790709"/>
    </source>
</evidence>
<dbReference type="Proteomes" id="UP000790709">
    <property type="component" value="Unassembled WGS sequence"/>
</dbReference>
<proteinExistence type="predicted"/>
<gene>
    <name evidence="1" type="ORF">BV22DRAFT_1003470</name>
</gene>
<sequence>MNVLPAALSTISLTAPLTQNTLRRIRDALSTHASSLKPPLPGVDPKEVHAAVLVPFCNVDGIPGVLLEVRGKLRTHSGEVSFPGGRVDETDASFLDTALRETHEEVGVHPGQIDILGSIGPPEQSLRGLRVWPYVGFVHPPGSPRLGPQNDPDPDTPLPSLPLTSLTISHPEVACVFHLPLSALASPARLKTDLFRGQKPYWAVEVSDLVQGVEWAPNPDNHPEIGGGRDGRLEVWGLTGWYLSLLMTVLRVYR</sequence>
<evidence type="ECO:0000313" key="1">
    <source>
        <dbReference type="EMBL" id="KAH7929121.1"/>
    </source>
</evidence>